<organism evidence="2 3">
    <name type="scientific">Mycobacterium sherrisii</name>
    <dbReference type="NCBI Taxonomy" id="243061"/>
    <lineage>
        <taxon>Bacteria</taxon>
        <taxon>Bacillati</taxon>
        <taxon>Actinomycetota</taxon>
        <taxon>Actinomycetes</taxon>
        <taxon>Mycobacteriales</taxon>
        <taxon>Mycobacteriaceae</taxon>
        <taxon>Mycobacterium</taxon>
        <taxon>Mycobacterium simiae complex</taxon>
    </lineage>
</organism>
<reference evidence="3" key="1">
    <citation type="submission" date="2016-09" db="EMBL/GenBank/DDBJ databases">
        <authorList>
            <person name="Greninger A.L."/>
            <person name="Jerome K.R."/>
            <person name="Mcnair B."/>
            <person name="Wallis C."/>
            <person name="Fang F."/>
        </authorList>
    </citation>
    <scope>NUCLEOTIDE SEQUENCE [LARGE SCALE GENOMIC DNA]</scope>
    <source>
        <strain evidence="3">BC1_M4</strain>
    </source>
</reference>
<protein>
    <recommendedName>
        <fullName evidence="1">SnoaL-like domain-containing protein</fullName>
    </recommendedName>
</protein>
<dbReference type="AlphaFoldDB" id="A0A1E3SP23"/>
<proteinExistence type="predicted"/>
<gene>
    <name evidence="2" type="ORF">BHQ21_19770</name>
</gene>
<dbReference type="InterPro" id="IPR037401">
    <property type="entry name" value="SnoaL-like"/>
</dbReference>
<keyword evidence="3" id="KW-1185">Reference proteome</keyword>
<dbReference type="Pfam" id="PF12680">
    <property type="entry name" value="SnoaL_2"/>
    <property type="match status" value="1"/>
</dbReference>
<feature type="domain" description="SnoaL-like" evidence="1">
    <location>
        <begin position="26"/>
        <end position="117"/>
    </location>
</feature>
<dbReference type="Proteomes" id="UP000094224">
    <property type="component" value="Unassembled WGS sequence"/>
</dbReference>
<dbReference type="EMBL" id="MIHC01000039">
    <property type="protein sequence ID" value="ODR03862.1"/>
    <property type="molecule type" value="Genomic_DNA"/>
</dbReference>
<accession>A0A1E3SP23</accession>
<dbReference type="SUPFAM" id="SSF54427">
    <property type="entry name" value="NTF2-like"/>
    <property type="match status" value="1"/>
</dbReference>
<evidence type="ECO:0000313" key="2">
    <source>
        <dbReference type="EMBL" id="ODR03862.1"/>
    </source>
</evidence>
<name>A0A1E3SP23_9MYCO</name>
<comment type="caution">
    <text evidence="2">The sequence shown here is derived from an EMBL/GenBank/DDBJ whole genome shotgun (WGS) entry which is preliminary data.</text>
</comment>
<evidence type="ECO:0000259" key="1">
    <source>
        <dbReference type="Pfam" id="PF12680"/>
    </source>
</evidence>
<dbReference type="STRING" id="243061.AWC25_16605"/>
<dbReference type="InterPro" id="IPR032710">
    <property type="entry name" value="NTF2-like_dom_sf"/>
</dbReference>
<sequence length="137" mass="15088">MMVDDQTSRSRTTVLHFMAGDFDALADDAEIWLAAALPVNHIDSTDAAVVTKADLLAMMDSINAQGRTRYRITATGVTAEGRRVAVEAEGHIELLSGASYPNKYHLLFEVEGDRIVAMREYSDTRLIERTFGPRSIG</sequence>
<dbReference type="Gene3D" id="3.10.450.50">
    <property type="match status" value="1"/>
</dbReference>
<evidence type="ECO:0000313" key="3">
    <source>
        <dbReference type="Proteomes" id="UP000094224"/>
    </source>
</evidence>